<dbReference type="SMART" id="SM00389">
    <property type="entry name" value="HOX"/>
    <property type="match status" value="1"/>
</dbReference>
<dbReference type="InterPro" id="IPR009057">
    <property type="entry name" value="Homeodomain-like_sf"/>
</dbReference>
<sequence>MDRTLLGMPNVRKIEKNQRKPKFTTQSIREDQRIFRCETCHKSYKHSSSLRNHKLFNCGRTQGTKVFRKRRTRFSGQAKVFLEGTFKTNPNPTAEQRRTIGEIIGLDQQVVRDWFKNRKRKDRRQKYSWIS</sequence>
<evidence type="ECO:0000313" key="8">
    <source>
        <dbReference type="Proteomes" id="UP001431783"/>
    </source>
</evidence>
<dbReference type="CDD" id="cd00086">
    <property type="entry name" value="homeodomain"/>
    <property type="match status" value="1"/>
</dbReference>
<keyword evidence="3 4" id="KW-0238">DNA-binding</keyword>
<dbReference type="InterPro" id="IPR013087">
    <property type="entry name" value="Znf_C2H2_type"/>
</dbReference>
<dbReference type="SUPFAM" id="SSF46689">
    <property type="entry name" value="Homeodomain-like"/>
    <property type="match status" value="1"/>
</dbReference>
<keyword evidence="3 4" id="KW-0371">Homeobox</keyword>
<dbReference type="GO" id="GO:0008270">
    <property type="term" value="F:zinc ion binding"/>
    <property type="evidence" value="ECO:0007669"/>
    <property type="project" value="UniProtKB-KW"/>
</dbReference>
<dbReference type="InterPro" id="IPR036236">
    <property type="entry name" value="Znf_C2H2_sf"/>
</dbReference>
<evidence type="ECO:0008006" key="9">
    <source>
        <dbReference type="Google" id="ProtNLM"/>
    </source>
</evidence>
<dbReference type="SUPFAM" id="SSF57667">
    <property type="entry name" value="beta-beta-alpha zinc fingers"/>
    <property type="match status" value="1"/>
</dbReference>
<dbReference type="EMBL" id="JARQZJ010000143">
    <property type="protein sequence ID" value="KAK9893009.1"/>
    <property type="molecule type" value="Genomic_DNA"/>
</dbReference>
<keyword evidence="3 4" id="KW-0539">Nucleus</keyword>
<keyword evidence="2" id="KW-0862">Zinc</keyword>
<evidence type="ECO:0000256" key="4">
    <source>
        <dbReference type="RuleBase" id="RU000682"/>
    </source>
</evidence>
<evidence type="ECO:0000259" key="6">
    <source>
        <dbReference type="PROSITE" id="PS50157"/>
    </source>
</evidence>
<feature type="DNA-binding region" description="Homeobox" evidence="3">
    <location>
        <begin position="67"/>
        <end position="126"/>
    </location>
</feature>
<feature type="domain" description="C2H2-type" evidence="6">
    <location>
        <begin position="35"/>
        <end position="62"/>
    </location>
</feature>
<dbReference type="GO" id="GO:0003677">
    <property type="term" value="F:DNA binding"/>
    <property type="evidence" value="ECO:0007669"/>
    <property type="project" value="UniProtKB-UniRule"/>
</dbReference>
<proteinExistence type="predicted"/>
<keyword evidence="2" id="KW-0863">Zinc-finger</keyword>
<dbReference type="Pfam" id="PF00046">
    <property type="entry name" value="Homeodomain"/>
    <property type="match status" value="1"/>
</dbReference>
<dbReference type="Proteomes" id="UP001431783">
    <property type="component" value="Unassembled WGS sequence"/>
</dbReference>
<dbReference type="InterPro" id="IPR001356">
    <property type="entry name" value="HD"/>
</dbReference>
<evidence type="ECO:0000259" key="5">
    <source>
        <dbReference type="PROSITE" id="PS50071"/>
    </source>
</evidence>
<accession>A0AAW1VJN9</accession>
<keyword evidence="2" id="KW-0479">Metal-binding</keyword>
<dbReference type="Gene3D" id="1.10.10.60">
    <property type="entry name" value="Homeodomain-like"/>
    <property type="match status" value="1"/>
</dbReference>
<name>A0AAW1VJN9_9CUCU</name>
<organism evidence="7 8">
    <name type="scientific">Henosepilachna vigintioctopunctata</name>
    <dbReference type="NCBI Taxonomy" id="420089"/>
    <lineage>
        <taxon>Eukaryota</taxon>
        <taxon>Metazoa</taxon>
        <taxon>Ecdysozoa</taxon>
        <taxon>Arthropoda</taxon>
        <taxon>Hexapoda</taxon>
        <taxon>Insecta</taxon>
        <taxon>Pterygota</taxon>
        <taxon>Neoptera</taxon>
        <taxon>Endopterygota</taxon>
        <taxon>Coleoptera</taxon>
        <taxon>Polyphaga</taxon>
        <taxon>Cucujiformia</taxon>
        <taxon>Coccinelloidea</taxon>
        <taxon>Coccinellidae</taxon>
        <taxon>Epilachninae</taxon>
        <taxon>Epilachnini</taxon>
        <taxon>Henosepilachna</taxon>
    </lineage>
</organism>
<evidence type="ECO:0000256" key="3">
    <source>
        <dbReference type="PROSITE-ProRule" id="PRU00108"/>
    </source>
</evidence>
<gene>
    <name evidence="7" type="ORF">WA026_023221</name>
</gene>
<dbReference type="GO" id="GO:0005634">
    <property type="term" value="C:nucleus"/>
    <property type="evidence" value="ECO:0007669"/>
    <property type="project" value="UniProtKB-SubCell"/>
</dbReference>
<evidence type="ECO:0000256" key="1">
    <source>
        <dbReference type="ARBA" id="ARBA00004123"/>
    </source>
</evidence>
<dbReference type="PROSITE" id="PS50071">
    <property type="entry name" value="HOMEOBOX_2"/>
    <property type="match status" value="1"/>
</dbReference>
<reference evidence="7 8" key="1">
    <citation type="submission" date="2023-03" db="EMBL/GenBank/DDBJ databases">
        <title>Genome insight into feeding habits of ladybird beetles.</title>
        <authorList>
            <person name="Li H.-S."/>
            <person name="Huang Y.-H."/>
            <person name="Pang H."/>
        </authorList>
    </citation>
    <scope>NUCLEOTIDE SEQUENCE [LARGE SCALE GENOMIC DNA]</scope>
    <source>
        <strain evidence="7">SYSU_2023b</strain>
        <tissue evidence="7">Whole body</tissue>
    </source>
</reference>
<dbReference type="AlphaFoldDB" id="A0AAW1VJN9"/>
<dbReference type="PROSITE" id="PS50157">
    <property type="entry name" value="ZINC_FINGER_C2H2_2"/>
    <property type="match status" value="1"/>
</dbReference>
<protein>
    <recommendedName>
        <fullName evidence="9">Homeobox domain-containing protein</fullName>
    </recommendedName>
</protein>
<comment type="subcellular location">
    <subcellularLocation>
        <location evidence="1 3 4">Nucleus</location>
    </subcellularLocation>
</comment>
<evidence type="ECO:0000313" key="7">
    <source>
        <dbReference type="EMBL" id="KAK9893009.1"/>
    </source>
</evidence>
<comment type="caution">
    <text evidence="7">The sequence shown here is derived from an EMBL/GenBank/DDBJ whole genome shotgun (WGS) entry which is preliminary data.</text>
</comment>
<keyword evidence="8" id="KW-1185">Reference proteome</keyword>
<evidence type="ECO:0000256" key="2">
    <source>
        <dbReference type="PROSITE-ProRule" id="PRU00042"/>
    </source>
</evidence>
<feature type="domain" description="Homeobox" evidence="5">
    <location>
        <begin position="65"/>
        <end position="125"/>
    </location>
</feature>